<reference evidence="4" key="1">
    <citation type="journal article" date="2020" name="Stud. Mycol.">
        <title>101 Dothideomycetes genomes: a test case for predicting lifestyles and emergence of pathogens.</title>
        <authorList>
            <person name="Haridas S."/>
            <person name="Albert R."/>
            <person name="Binder M."/>
            <person name="Bloem J."/>
            <person name="Labutti K."/>
            <person name="Salamov A."/>
            <person name="Andreopoulos B."/>
            <person name="Baker S."/>
            <person name="Barry K."/>
            <person name="Bills G."/>
            <person name="Bluhm B."/>
            <person name="Cannon C."/>
            <person name="Castanera R."/>
            <person name="Culley D."/>
            <person name="Daum C."/>
            <person name="Ezra D."/>
            <person name="Gonzalez J."/>
            <person name="Henrissat B."/>
            <person name="Kuo A."/>
            <person name="Liang C."/>
            <person name="Lipzen A."/>
            <person name="Lutzoni F."/>
            <person name="Magnuson J."/>
            <person name="Mondo S."/>
            <person name="Nolan M."/>
            <person name="Ohm R."/>
            <person name="Pangilinan J."/>
            <person name="Park H.-J."/>
            <person name="Ramirez L."/>
            <person name="Alfaro M."/>
            <person name="Sun H."/>
            <person name="Tritt A."/>
            <person name="Yoshinaga Y."/>
            <person name="Zwiers L.-H."/>
            <person name="Turgeon B."/>
            <person name="Goodwin S."/>
            <person name="Spatafora J."/>
            <person name="Crous P."/>
            <person name="Grigoriev I."/>
        </authorList>
    </citation>
    <scope>NUCLEOTIDE SEQUENCE</scope>
    <source>
        <strain evidence="4">CBS 675.92</strain>
    </source>
</reference>
<proteinExistence type="inferred from homology"/>
<dbReference type="Pfam" id="PF06441">
    <property type="entry name" value="EHN"/>
    <property type="match status" value="1"/>
</dbReference>
<dbReference type="InterPro" id="IPR016292">
    <property type="entry name" value="Epoxide_hydrolase"/>
</dbReference>
<dbReference type="SUPFAM" id="SSF53474">
    <property type="entry name" value="alpha/beta-Hydrolases"/>
    <property type="match status" value="1"/>
</dbReference>
<dbReference type="GO" id="GO:0004301">
    <property type="term" value="F:epoxide hydrolase activity"/>
    <property type="evidence" value="ECO:0007669"/>
    <property type="project" value="TreeGrafter"/>
</dbReference>
<dbReference type="PANTHER" id="PTHR21661:SF79">
    <property type="entry name" value="EPOXIDE HYDROLASE"/>
    <property type="match status" value="1"/>
</dbReference>
<dbReference type="InterPro" id="IPR029058">
    <property type="entry name" value="AB_hydrolase_fold"/>
</dbReference>
<accession>A0A6A5UIP7</accession>
<dbReference type="EMBL" id="ML976977">
    <property type="protein sequence ID" value="KAF1963849.1"/>
    <property type="molecule type" value="Genomic_DNA"/>
</dbReference>
<gene>
    <name evidence="4" type="ORF">CC80DRAFT_512019</name>
</gene>
<feature type="domain" description="Epoxide hydrolase N-terminal" evidence="3">
    <location>
        <begin position="4"/>
        <end position="91"/>
    </location>
</feature>
<name>A0A6A5UIP7_9PLEO</name>
<dbReference type="PIRSF" id="PIRSF001112">
    <property type="entry name" value="Epoxide_hydrolase"/>
    <property type="match status" value="1"/>
</dbReference>
<sequence length="287" mass="33361">MSDITSFDPTIPQDEVDRLFRKLSDTRLPKMPIVPDAGDDYGPSLERIYKLYNYCLDDFKWSESQRVIAAWQHFPTEIEIEGLKVHFIHERIVMKLLLSPSDTHHLSFDLVTPSLPGFRWSQGPPQTWTLQDTARTYHLRRPHEATRMHFLRRLSRGLRPLAATHRHHDARGEKYQELTDANLGTATLEKELLDDVCTTLCLYFLTPPSVYTEFYAWEEYFIRVPSGLTTFPHDAFPVPKAGVESTATDLGFFRGEIEDWRGHFACMECPEDMVRDLREFLGVYYSG</sequence>
<keyword evidence="2 4" id="KW-0378">Hydrolase</keyword>
<dbReference type="PANTHER" id="PTHR21661">
    <property type="entry name" value="EPOXIDE HYDROLASE 1-RELATED"/>
    <property type="match status" value="1"/>
</dbReference>
<protein>
    <submittedName>
        <fullName evidence="4">Alpha/beta-hydrolase</fullName>
    </submittedName>
</protein>
<dbReference type="InterPro" id="IPR010497">
    <property type="entry name" value="Epoxide_hydro_N"/>
</dbReference>
<keyword evidence="5" id="KW-1185">Reference proteome</keyword>
<evidence type="ECO:0000256" key="2">
    <source>
        <dbReference type="ARBA" id="ARBA00022801"/>
    </source>
</evidence>
<dbReference type="OrthoDB" id="7130006at2759"/>
<organism evidence="4 5">
    <name type="scientific">Byssothecium circinans</name>
    <dbReference type="NCBI Taxonomy" id="147558"/>
    <lineage>
        <taxon>Eukaryota</taxon>
        <taxon>Fungi</taxon>
        <taxon>Dikarya</taxon>
        <taxon>Ascomycota</taxon>
        <taxon>Pezizomycotina</taxon>
        <taxon>Dothideomycetes</taxon>
        <taxon>Pleosporomycetidae</taxon>
        <taxon>Pleosporales</taxon>
        <taxon>Massarineae</taxon>
        <taxon>Massarinaceae</taxon>
        <taxon>Byssothecium</taxon>
    </lineage>
</organism>
<evidence type="ECO:0000259" key="3">
    <source>
        <dbReference type="Pfam" id="PF06441"/>
    </source>
</evidence>
<comment type="similarity">
    <text evidence="1">Belongs to the peptidase S33 family.</text>
</comment>
<dbReference type="AlphaFoldDB" id="A0A6A5UIP7"/>
<evidence type="ECO:0000256" key="1">
    <source>
        <dbReference type="ARBA" id="ARBA00010088"/>
    </source>
</evidence>
<dbReference type="Gene3D" id="3.40.50.1820">
    <property type="entry name" value="alpha/beta hydrolase"/>
    <property type="match status" value="2"/>
</dbReference>
<evidence type="ECO:0000313" key="5">
    <source>
        <dbReference type="Proteomes" id="UP000800035"/>
    </source>
</evidence>
<dbReference type="GO" id="GO:0097176">
    <property type="term" value="P:epoxide metabolic process"/>
    <property type="evidence" value="ECO:0007669"/>
    <property type="project" value="TreeGrafter"/>
</dbReference>
<dbReference type="Proteomes" id="UP000800035">
    <property type="component" value="Unassembled WGS sequence"/>
</dbReference>
<evidence type="ECO:0000313" key="4">
    <source>
        <dbReference type="EMBL" id="KAF1963849.1"/>
    </source>
</evidence>